<feature type="domain" description="Alcohol dehydrogenase iron-type/glycerol dehydrogenase GldA" evidence="2">
    <location>
        <begin position="10"/>
        <end position="177"/>
    </location>
</feature>
<dbReference type="Gene3D" id="1.20.1090.10">
    <property type="entry name" value="Dehydroquinate synthase-like - alpha domain"/>
    <property type="match status" value="1"/>
</dbReference>
<dbReference type="Pfam" id="PF25137">
    <property type="entry name" value="ADH_Fe_C"/>
    <property type="match status" value="1"/>
</dbReference>
<dbReference type="InterPro" id="IPR044731">
    <property type="entry name" value="BDH-like"/>
</dbReference>
<dbReference type="RefSeq" id="WP_062283261.1">
    <property type="nucleotide sequence ID" value="NZ_DF968181.1"/>
</dbReference>
<dbReference type="GO" id="GO:0005829">
    <property type="term" value="C:cytosol"/>
    <property type="evidence" value="ECO:0007669"/>
    <property type="project" value="TreeGrafter"/>
</dbReference>
<dbReference type="FunFam" id="3.40.50.1970:FF:000003">
    <property type="entry name" value="Alcohol dehydrogenase, iron-containing"/>
    <property type="match status" value="1"/>
</dbReference>
<dbReference type="OrthoDB" id="9801156at2"/>
<evidence type="ECO:0000313" key="4">
    <source>
        <dbReference type="EMBL" id="GAP41635.1"/>
    </source>
</evidence>
<feature type="domain" description="Fe-containing alcohol dehydrogenase-like C-terminal" evidence="3">
    <location>
        <begin position="190"/>
        <end position="389"/>
    </location>
</feature>
<dbReference type="InterPro" id="IPR001670">
    <property type="entry name" value="ADH_Fe/GldA"/>
</dbReference>
<sequence length="393" mass="43990">MLNFDYQNKTRIVFGKDTHKQIGSLIKPFTSKVLLHYGSGSIKKNGIYDDVIRSLKEQSIEFIELGGVKPNPRLSLIHEGIDLCRKEKIGFILAVGGGSVIDSAKAIAMGVPYDGDVWDFFAAGKHPDTVLPVATVLTIPATGSESSIRSVISDEKTQRKLGYGDEKIRPVVSVINPEIYFSLPDFQIACGVCDMMSHIMERYFTNTTHTDLIDGLSESTMKTIMKNGLILKRDHTNYDAWAEVAFSGTLAHNGFLNLGREQDWACHAMEHEMSAIYDVAHAAGLTVVTPAWMKYVYQTNLPMFVQFAVNVMGVEGSFRDQEWIALEGIRRLEDFYSRMEMPLSMKEIDIDSENFELMAKKATGFAFGKENKIGGLKKLTWEDVLAIYQLADR</sequence>
<dbReference type="EMBL" id="DF968181">
    <property type="protein sequence ID" value="GAP41635.1"/>
    <property type="molecule type" value="Genomic_DNA"/>
</dbReference>
<dbReference type="InterPro" id="IPR056798">
    <property type="entry name" value="ADH_Fe_C"/>
</dbReference>
<dbReference type="GO" id="GO:1990002">
    <property type="term" value="F:methylglyoxal reductase (NADPH) (acetol producing) activity"/>
    <property type="evidence" value="ECO:0007669"/>
    <property type="project" value="TreeGrafter"/>
</dbReference>
<gene>
    <name evidence="4" type="ORF">ATC1_131627</name>
</gene>
<keyword evidence="1" id="KW-0560">Oxidoreductase</keyword>
<dbReference type="STRING" id="1678840.ATC1_131627"/>
<name>A0A0S7BYY7_9CHLR</name>
<keyword evidence="5" id="KW-1185">Reference proteome</keyword>
<reference evidence="4" key="1">
    <citation type="journal article" date="2015" name="Genome Announc.">
        <title>Draft Genome Sequence of Anaerolineae Strain TC1, a Novel Isolate from a Methanogenic Wastewater Treatment System.</title>
        <authorList>
            <person name="Matsuura N."/>
            <person name="Tourlousse D.M."/>
            <person name="Sun L."/>
            <person name="Toyonaga M."/>
            <person name="Kuroda K."/>
            <person name="Ohashi A."/>
            <person name="Cruz R."/>
            <person name="Yamaguchi T."/>
            <person name="Sekiguchi Y."/>
        </authorList>
    </citation>
    <scope>NUCLEOTIDE SEQUENCE [LARGE SCALE GENOMIC DNA]</scope>
    <source>
        <strain evidence="4">TC1</strain>
    </source>
</reference>
<evidence type="ECO:0000259" key="2">
    <source>
        <dbReference type="Pfam" id="PF00465"/>
    </source>
</evidence>
<dbReference type="Gene3D" id="3.40.50.1970">
    <property type="match status" value="1"/>
</dbReference>
<dbReference type="SUPFAM" id="SSF56796">
    <property type="entry name" value="Dehydroquinate synthase-like"/>
    <property type="match status" value="1"/>
</dbReference>
<dbReference type="GO" id="GO:0008106">
    <property type="term" value="F:alcohol dehydrogenase (NADP+) activity"/>
    <property type="evidence" value="ECO:0007669"/>
    <property type="project" value="TreeGrafter"/>
</dbReference>
<dbReference type="PATRIC" id="fig|1678840.3.peg.3124"/>
<dbReference type="PANTHER" id="PTHR43633">
    <property type="entry name" value="ALCOHOL DEHYDROGENASE YQHD"/>
    <property type="match status" value="1"/>
</dbReference>
<dbReference type="GO" id="GO:0046872">
    <property type="term" value="F:metal ion binding"/>
    <property type="evidence" value="ECO:0007669"/>
    <property type="project" value="InterPro"/>
</dbReference>
<dbReference type="PANTHER" id="PTHR43633:SF1">
    <property type="entry name" value="ALCOHOL DEHYDROGENASE YQHD"/>
    <property type="match status" value="1"/>
</dbReference>
<protein>
    <submittedName>
        <fullName evidence="4">Alcohol dehydrogenase YqhD, Fe-dependent ADH family</fullName>
    </submittedName>
</protein>
<dbReference type="Pfam" id="PF00465">
    <property type="entry name" value="Fe-ADH"/>
    <property type="match status" value="1"/>
</dbReference>
<dbReference type="AlphaFoldDB" id="A0A0S7BYY7"/>
<proteinExistence type="predicted"/>
<dbReference type="CDD" id="cd08187">
    <property type="entry name" value="BDH"/>
    <property type="match status" value="1"/>
</dbReference>
<organism evidence="4">
    <name type="scientific">Flexilinea flocculi</name>
    <dbReference type="NCBI Taxonomy" id="1678840"/>
    <lineage>
        <taxon>Bacteria</taxon>
        <taxon>Bacillati</taxon>
        <taxon>Chloroflexota</taxon>
        <taxon>Anaerolineae</taxon>
        <taxon>Anaerolineales</taxon>
        <taxon>Anaerolineaceae</taxon>
        <taxon>Flexilinea</taxon>
    </lineage>
</organism>
<evidence type="ECO:0000259" key="3">
    <source>
        <dbReference type="Pfam" id="PF25137"/>
    </source>
</evidence>
<dbReference type="GO" id="GO:1990362">
    <property type="term" value="F:butanol dehydrogenase (NAD+) activity"/>
    <property type="evidence" value="ECO:0007669"/>
    <property type="project" value="InterPro"/>
</dbReference>
<evidence type="ECO:0000256" key="1">
    <source>
        <dbReference type="ARBA" id="ARBA00023002"/>
    </source>
</evidence>
<evidence type="ECO:0000313" key="5">
    <source>
        <dbReference type="Proteomes" id="UP000053370"/>
    </source>
</evidence>
<accession>A0A0S7BYY7</accession>
<dbReference type="Proteomes" id="UP000053370">
    <property type="component" value="Unassembled WGS sequence"/>
</dbReference>